<dbReference type="PANTHER" id="PTHR15736:SF4">
    <property type="entry name" value="PROTEIN FAM131A"/>
    <property type="match status" value="1"/>
</dbReference>
<feature type="region of interest" description="Disordered" evidence="2">
    <location>
        <begin position="178"/>
        <end position="220"/>
    </location>
</feature>
<dbReference type="InterPro" id="IPR026782">
    <property type="entry name" value="FAM131"/>
</dbReference>
<reference evidence="3" key="2">
    <citation type="submission" date="2025-09" db="UniProtKB">
        <authorList>
            <consortium name="Ensembl"/>
        </authorList>
    </citation>
    <scope>IDENTIFICATION</scope>
</reference>
<feature type="compositionally biased region" description="Acidic residues" evidence="2">
    <location>
        <begin position="180"/>
        <end position="193"/>
    </location>
</feature>
<dbReference type="Pfam" id="PF15010">
    <property type="entry name" value="FAM131"/>
    <property type="match status" value="1"/>
</dbReference>
<accession>A0A8D2MG37</accession>
<proteinExistence type="inferred from homology"/>
<name>A0A8D2MG37_ZONAL</name>
<comment type="similarity">
    <text evidence="1">Belongs to the FAM131 family.</text>
</comment>
<feature type="region of interest" description="Disordered" evidence="2">
    <location>
        <begin position="310"/>
        <end position="329"/>
    </location>
</feature>
<sequence length="329" mass="34829">MKGDQPPPSWLGVAPPLEDPPSPREGFQARRLGEECQFLPTLARPFPHGTCSRGATLSPPACCSSPSPVTAPCPHSPGCPQHPLHLCPLHPPAPHRPLPGISQVVKEHVTKPTAMAQGRVAHLIEWKGWCKPVESPSALESAFSSYCHLSEGEQEARFAAGVAEQFAIAEAKLRAWSSVDGDDSNDESYDEDFMPSTESSQPTGSWNLPHKPRLGQQRPAGNGVTGNCPGVTGIFPGCLGLPIRSTGVTGNVLWSPPCHGTAAASPQVAEDGTVCDTFTHKCQLPEDTDPLSVSCALTEIGTLVITVQRRASPGPGQRPQGLHRSEAVL</sequence>
<dbReference type="Proteomes" id="UP000694413">
    <property type="component" value="Unassembled WGS sequence"/>
</dbReference>
<feature type="compositionally biased region" description="Polar residues" evidence="2">
    <location>
        <begin position="196"/>
        <end position="206"/>
    </location>
</feature>
<evidence type="ECO:0008006" key="5">
    <source>
        <dbReference type="Google" id="ProtNLM"/>
    </source>
</evidence>
<feature type="region of interest" description="Disordered" evidence="2">
    <location>
        <begin position="1"/>
        <end position="30"/>
    </location>
</feature>
<evidence type="ECO:0000313" key="3">
    <source>
        <dbReference type="Ensembl" id="ENSZALP00000006828.1"/>
    </source>
</evidence>
<evidence type="ECO:0000256" key="1">
    <source>
        <dbReference type="ARBA" id="ARBA00010635"/>
    </source>
</evidence>
<organism evidence="3 4">
    <name type="scientific">Zonotrichia albicollis</name>
    <name type="common">White-throated sparrow</name>
    <name type="synonym">Fringilla albicollis</name>
    <dbReference type="NCBI Taxonomy" id="44394"/>
    <lineage>
        <taxon>Eukaryota</taxon>
        <taxon>Metazoa</taxon>
        <taxon>Chordata</taxon>
        <taxon>Craniata</taxon>
        <taxon>Vertebrata</taxon>
        <taxon>Euteleostomi</taxon>
        <taxon>Archelosauria</taxon>
        <taxon>Archosauria</taxon>
        <taxon>Dinosauria</taxon>
        <taxon>Saurischia</taxon>
        <taxon>Theropoda</taxon>
        <taxon>Coelurosauria</taxon>
        <taxon>Aves</taxon>
        <taxon>Neognathae</taxon>
        <taxon>Neoaves</taxon>
        <taxon>Telluraves</taxon>
        <taxon>Australaves</taxon>
        <taxon>Passeriformes</taxon>
        <taxon>Passerellidae</taxon>
        <taxon>Zonotrichia</taxon>
    </lineage>
</organism>
<dbReference type="Ensembl" id="ENSZALT00000009879.1">
    <property type="protein sequence ID" value="ENSZALP00000006828.1"/>
    <property type="gene ID" value="ENSZALG00000006148.1"/>
</dbReference>
<evidence type="ECO:0000256" key="2">
    <source>
        <dbReference type="SAM" id="MobiDB-lite"/>
    </source>
</evidence>
<dbReference type="PANTHER" id="PTHR15736">
    <property type="entry name" value="PROTEIN FAM131B-RELATED"/>
    <property type="match status" value="1"/>
</dbReference>
<evidence type="ECO:0000313" key="4">
    <source>
        <dbReference type="Proteomes" id="UP000694413"/>
    </source>
</evidence>
<reference evidence="3" key="1">
    <citation type="submission" date="2025-08" db="UniProtKB">
        <authorList>
            <consortium name="Ensembl"/>
        </authorList>
    </citation>
    <scope>IDENTIFICATION</scope>
</reference>
<keyword evidence="4" id="KW-1185">Reference proteome</keyword>
<dbReference type="AlphaFoldDB" id="A0A8D2MG37"/>
<protein>
    <recommendedName>
        <fullName evidence="5">Family with sequence similarity 131, member A</fullName>
    </recommendedName>
</protein>